<feature type="transmembrane region" description="Helical" evidence="1">
    <location>
        <begin position="181"/>
        <end position="204"/>
    </location>
</feature>
<feature type="transmembrane region" description="Helical" evidence="1">
    <location>
        <begin position="210"/>
        <end position="227"/>
    </location>
</feature>
<feature type="transmembrane region" description="Helical" evidence="1">
    <location>
        <begin position="102"/>
        <end position="123"/>
    </location>
</feature>
<evidence type="ECO:0000313" key="2">
    <source>
        <dbReference type="EMBL" id="RLY02775.1"/>
    </source>
</evidence>
<name>A0A3L9DP53_9STRE</name>
<dbReference type="AlphaFoldDB" id="A0A3L9DP53"/>
<reference evidence="2 3" key="1">
    <citation type="submission" date="2018-10" db="EMBL/GenBank/DDBJ databases">
        <title>Streptococcus hillyeri sp. nov., isolated from equine tracheal sample.</title>
        <authorList>
            <person name="Macfadyen A.C."/>
            <person name="Waller A."/>
            <person name="Paterson G.K."/>
        </authorList>
    </citation>
    <scope>NUCLEOTIDE SEQUENCE [LARGE SCALE GENOMIC DNA]</scope>
    <source>
        <strain evidence="2 3">28462</strain>
    </source>
</reference>
<sequence>MAVSKILKSIEIFREENNIELATKNFLERVYKDTGITNEQINVLVDDEALENFVDLKVIKDDILKSKQVKENLATEFSSEKIDFEEYKIAFMKSYYLKISKFFNELILVVLSLIIPTIVQLYFIDKVSVLSAVWLTIPITIFSLIRESNIMDFLALKNSYKGIVIKDYFKNVFRGNSKNKLFNILLLPFYLIKWLLSFLHSFIFQYKFQLLFYVALIVLLTVGYQQVTEIFGFNRNKESKVVSTSLSATKLESKQIKKKEKTLVVKPLLDEEVVENEVNQVVYFPGEGQDTVTEQAKEKEYSYIAPNTGIYYFELLDIKQGSYLDVDLLDESGKQIAQLDMQGKGVELEAGKTYKIKVARSGSDLSYRLKVTVAKKILDISKGTTVKDSIVFPGQANIYSYTVARNGSYHFELSDVVAGSSFEVYVLDGLGNKLDRVGYEGFTFELKEHETYTLGVRHYSSYELSNYTLNIGVQKPIEKVDDYTKVKDSIEFIDQVNHYTFKAPEKGIYGFGITDKMADTDLSVVISNKLKEELGKISSYQSSTTVALEKDEEYVISVHQEKGLTNYILKIGYAKPERDILQETTLTDEMSFSKEVHNYRFIPSATSSYSISLTNDVADIAVLDEYDNPISGNYRNEFELNKGKKYTIQLIQNGDLGKYEININKMKE</sequence>
<keyword evidence="1" id="KW-0472">Membrane</keyword>
<evidence type="ECO:0000256" key="1">
    <source>
        <dbReference type="SAM" id="Phobius"/>
    </source>
</evidence>
<dbReference type="Proteomes" id="UP000279194">
    <property type="component" value="Unassembled WGS sequence"/>
</dbReference>
<protein>
    <submittedName>
        <fullName evidence="2">Uncharacterized protein</fullName>
    </submittedName>
</protein>
<dbReference type="RefSeq" id="WP_121835818.1">
    <property type="nucleotide sequence ID" value="NZ_RCVM01000012.1"/>
</dbReference>
<comment type="caution">
    <text evidence="2">The sequence shown here is derived from an EMBL/GenBank/DDBJ whole genome shotgun (WGS) entry which is preliminary data.</text>
</comment>
<keyword evidence="1" id="KW-0812">Transmembrane</keyword>
<dbReference type="Gene3D" id="2.60.120.380">
    <property type="match status" value="1"/>
</dbReference>
<organism evidence="2 3">
    <name type="scientific">Streptococcus hillyeri</name>
    <dbReference type="NCBI Taxonomy" id="2282420"/>
    <lineage>
        <taxon>Bacteria</taxon>
        <taxon>Bacillati</taxon>
        <taxon>Bacillota</taxon>
        <taxon>Bacilli</taxon>
        <taxon>Lactobacillales</taxon>
        <taxon>Streptococcaceae</taxon>
        <taxon>Streptococcus</taxon>
    </lineage>
</organism>
<dbReference type="EMBL" id="RCVM01000012">
    <property type="protein sequence ID" value="RLY02775.1"/>
    <property type="molecule type" value="Genomic_DNA"/>
</dbReference>
<dbReference type="OrthoDB" id="9798386at2"/>
<keyword evidence="1" id="KW-1133">Transmembrane helix</keyword>
<gene>
    <name evidence="2" type="ORF">EAF07_06680</name>
</gene>
<keyword evidence="3" id="KW-1185">Reference proteome</keyword>
<evidence type="ECO:0000313" key="3">
    <source>
        <dbReference type="Proteomes" id="UP000279194"/>
    </source>
</evidence>
<proteinExistence type="predicted"/>
<accession>A0A3L9DP53</accession>